<accession>A0A7Y8VS44</accession>
<keyword evidence="3" id="KW-0238">DNA-binding</keyword>
<comment type="caution">
    <text evidence="5">The sequence shown here is derived from an EMBL/GenBank/DDBJ whole genome shotgun (WGS) entry which is preliminary data.</text>
</comment>
<dbReference type="InterPro" id="IPR052021">
    <property type="entry name" value="Type-I_RS_S_subunit"/>
</dbReference>
<dbReference type="Pfam" id="PF01420">
    <property type="entry name" value="Methylase_S"/>
    <property type="match status" value="1"/>
</dbReference>
<name>A0A7Y8VS44_9FIRM</name>
<keyword evidence="2" id="KW-0680">Restriction system</keyword>
<dbReference type="Proteomes" id="UP000526307">
    <property type="component" value="Unassembled WGS sequence"/>
</dbReference>
<protein>
    <submittedName>
        <fullName evidence="5">Restriction endonuclease subunit S</fullName>
    </submittedName>
</protein>
<dbReference type="InterPro" id="IPR044946">
    <property type="entry name" value="Restrct_endonuc_typeI_TRD_sf"/>
</dbReference>
<dbReference type="RefSeq" id="WP_178978623.1">
    <property type="nucleotide sequence ID" value="NZ_JABXYR010000002.1"/>
</dbReference>
<comment type="similarity">
    <text evidence="1">Belongs to the type-I restriction system S methylase family.</text>
</comment>
<gene>
    <name evidence="5" type="ORF">HW270_05985</name>
</gene>
<dbReference type="GO" id="GO:0009307">
    <property type="term" value="P:DNA restriction-modification system"/>
    <property type="evidence" value="ECO:0007669"/>
    <property type="project" value="UniProtKB-KW"/>
</dbReference>
<evidence type="ECO:0000313" key="5">
    <source>
        <dbReference type="EMBL" id="NWO23611.1"/>
    </source>
</evidence>
<evidence type="ECO:0000256" key="2">
    <source>
        <dbReference type="ARBA" id="ARBA00022747"/>
    </source>
</evidence>
<dbReference type="InterPro" id="IPR000055">
    <property type="entry name" value="Restrct_endonuc_typeI_TRD"/>
</dbReference>
<dbReference type="GO" id="GO:0003677">
    <property type="term" value="F:DNA binding"/>
    <property type="evidence" value="ECO:0007669"/>
    <property type="project" value="UniProtKB-KW"/>
</dbReference>
<dbReference type="Gene3D" id="3.90.220.20">
    <property type="entry name" value="DNA methylase specificity domains"/>
    <property type="match status" value="1"/>
</dbReference>
<evidence type="ECO:0000256" key="3">
    <source>
        <dbReference type="ARBA" id="ARBA00023125"/>
    </source>
</evidence>
<dbReference type="EMBL" id="JABXYR010000002">
    <property type="protein sequence ID" value="NWO23611.1"/>
    <property type="molecule type" value="Genomic_DNA"/>
</dbReference>
<dbReference type="SUPFAM" id="SSF116734">
    <property type="entry name" value="DNA methylase specificity domain"/>
    <property type="match status" value="1"/>
</dbReference>
<dbReference type="PANTHER" id="PTHR30408:SF13">
    <property type="entry name" value="TYPE I RESTRICTION ENZYME HINDI SPECIFICITY SUBUNIT"/>
    <property type="match status" value="1"/>
</dbReference>
<reference evidence="5 6" key="1">
    <citation type="submission" date="2020-06" db="EMBL/GenBank/DDBJ databases">
        <title>Mogibacterium timidum strain W9173 genomic sequence.</title>
        <authorList>
            <person name="Wade W.G."/>
            <person name="Johnston C.D."/>
            <person name="Chen T."/>
            <person name="Dewhirst F.E."/>
        </authorList>
    </citation>
    <scope>NUCLEOTIDE SEQUENCE [LARGE SCALE GENOMIC DNA]</scope>
    <source>
        <strain evidence="5 6">W9173</strain>
    </source>
</reference>
<organism evidence="5 6">
    <name type="scientific">Mogibacterium timidum</name>
    <dbReference type="NCBI Taxonomy" id="35519"/>
    <lineage>
        <taxon>Bacteria</taxon>
        <taxon>Bacillati</taxon>
        <taxon>Bacillota</taxon>
        <taxon>Clostridia</taxon>
        <taxon>Peptostreptococcales</taxon>
        <taxon>Anaerovoracaceae</taxon>
        <taxon>Mogibacterium</taxon>
    </lineage>
</organism>
<dbReference type="PANTHER" id="PTHR30408">
    <property type="entry name" value="TYPE-1 RESTRICTION ENZYME ECOKI SPECIFICITY PROTEIN"/>
    <property type="match status" value="1"/>
</dbReference>
<keyword evidence="5" id="KW-0540">Nuclease</keyword>
<evidence type="ECO:0000313" key="6">
    <source>
        <dbReference type="Proteomes" id="UP000526307"/>
    </source>
</evidence>
<proteinExistence type="inferred from homology"/>
<keyword evidence="5" id="KW-0255">Endonuclease</keyword>
<keyword evidence="5" id="KW-0378">Hydrolase</keyword>
<keyword evidence="6" id="KW-1185">Reference proteome</keyword>
<dbReference type="AlphaFoldDB" id="A0A7Y8VS44"/>
<feature type="domain" description="Type I restriction modification DNA specificity" evidence="4">
    <location>
        <begin position="18"/>
        <end position="148"/>
    </location>
</feature>
<evidence type="ECO:0000259" key="4">
    <source>
        <dbReference type="Pfam" id="PF01420"/>
    </source>
</evidence>
<dbReference type="GO" id="GO:0004519">
    <property type="term" value="F:endonuclease activity"/>
    <property type="evidence" value="ECO:0007669"/>
    <property type="project" value="UniProtKB-KW"/>
</dbReference>
<sequence length="179" mass="20565">MAYDIYMYSFYGKIPNGKLKDILVEADKSSVQVGEAKQSTGEYPFFTSGSAILRWDTLFVNGRNCFLNTGGNADVKFYVGEAAYSTDTWCISSNKNMSDYLYLLLVSIKPELNQKFFQGTGLKHLQKPLLKDRHIYIPDFEELQIFNEQVNPMFNVISENTRENQELIALRDWLLPMSV</sequence>
<evidence type="ECO:0000256" key="1">
    <source>
        <dbReference type="ARBA" id="ARBA00010923"/>
    </source>
</evidence>